<accession>A0AAD5U5Y8</accession>
<dbReference type="PANTHER" id="PTHR10791">
    <property type="entry name" value="RAG1-ACTIVATING PROTEIN 1"/>
    <property type="match status" value="1"/>
</dbReference>
<keyword evidence="6" id="KW-0677">Repeat</keyword>
<organism evidence="10 11">
    <name type="scientific">Clydaea vesicula</name>
    <dbReference type="NCBI Taxonomy" id="447962"/>
    <lineage>
        <taxon>Eukaryota</taxon>
        <taxon>Fungi</taxon>
        <taxon>Fungi incertae sedis</taxon>
        <taxon>Chytridiomycota</taxon>
        <taxon>Chytridiomycota incertae sedis</taxon>
        <taxon>Chytridiomycetes</taxon>
        <taxon>Lobulomycetales</taxon>
        <taxon>Lobulomycetaceae</taxon>
        <taxon>Clydaea</taxon>
    </lineage>
</organism>
<comment type="subcellular location">
    <subcellularLocation>
        <location evidence="1">Endomembrane system</location>
        <topology evidence="1">Multi-pass membrane protein</topology>
    </subcellularLocation>
</comment>
<dbReference type="InterPro" id="IPR004316">
    <property type="entry name" value="SWEET_rpt"/>
</dbReference>
<evidence type="ECO:0000313" key="10">
    <source>
        <dbReference type="EMBL" id="KAJ3225514.1"/>
    </source>
</evidence>
<dbReference type="GO" id="GO:0051119">
    <property type="term" value="F:sugar transmembrane transporter activity"/>
    <property type="evidence" value="ECO:0007669"/>
    <property type="project" value="InterPro"/>
</dbReference>
<keyword evidence="8 9" id="KW-0472">Membrane</keyword>
<feature type="transmembrane region" description="Helical" evidence="9">
    <location>
        <begin position="118"/>
        <end position="138"/>
    </location>
</feature>
<evidence type="ECO:0000256" key="4">
    <source>
        <dbReference type="ARBA" id="ARBA00022597"/>
    </source>
</evidence>
<evidence type="ECO:0000256" key="8">
    <source>
        <dbReference type="ARBA" id="ARBA00023136"/>
    </source>
</evidence>
<keyword evidence="7 9" id="KW-1133">Transmembrane helix</keyword>
<sequence>MIGIVCTNEACNIIIKYIIPAIGCLMAHVLFFSPLLTVLRVRKEKNLGPLNPVPYPCNFVGYFLGLFYTFETYPLANTQQRKMMIISFFAGSAFSLLAGGVSIMSLKPINSPFQRVPLGTVAVIIQLLFFASPFTVIFKVIKTRNSASIHAPLCITTIMCSGSWAIYGLIIGDWFVAGPSMASTTMGILQLICRIIFPAKLESSETTVHVEVDPEAPKI</sequence>
<feature type="transmembrane region" description="Helical" evidence="9">
    <location>
        <begin position="59"/>
        <end position="76"/>
    </location>
</feature>
<dbReference type="GO" id="GO:0016020">
    <property type="term" value="C:membrane"/>
    <property type="evidence" value="ECO:0007669"/>
    <property type="project" value="InterPro"/>
</dbReference>
<feature type="transmembrane region" description="Helical" evidence="9">
    <location>
        <begin position="83"/>
        <end position="106"/>
    </location>
</feature>
<protein>
    <recommendedName>
        <fullName evidence="12">Bidirectional sugar transporter SWEET</fullName>
    </recommendedName>
</protein>
<reference evidence="10" key="1">
    <citation type="submission" date="2020-05" db="EMBL/GenBank/DDBJ databases">
        <title>Phylogenomic resolution of chytrid fungi.</title>
        <authorList>
            <person name="Stajich J.E."/>
            <person name="Amses K."/>
            <person name="Simmons R."/>
            <person name="Seto K."/>
            <person name="Myers J."/>
            <person name="Bonds A."/>
            <person name="Quandt C.A."/>
            <person name="Barry K."/>
            <person name="Liu P."/>
            <person name="Grigoriev I."/>
            <person name="Longcore J.E."/>
            <person name="James T.Y."/>
        </authorList>
    </citation>
    <scope>NUCLEOTIDE SEQUENCE</scope>
    <source>
        <strain evidence="10">JEL0476</strain>
    </source>
</reference>
<feature type="transmembrane region" description="Helical" evidence="9">
    <location>
        <begin position="176"/>
        <end position="197"/>
    </location>
</feature>
<name>A0AAD5U5Y8_9FUNG</name>
<dbReference type="EMBL" id="JADGJW010000059">
    <property type="protein sequence ID" value="KAJ3225514.1"/>
    <property type="molecule type" value="Genomic_DNA"/>
</dbReference>
<keyword evidence="11" id="KW-1185">Reference proteome</keyword>
<comment type="similarity">
    <text evidence="2">Belongs to the SWEET sugar transporter family.</text>
</comment>
<evidence type="ECO:0008006" key="12">
    <source>
        <dbReference type="Google" id="ProtNLM"/>
    </source>
</evidence>
<dbReference type="PANTHER" id="PTHR10791:SF224">
    <property type="entry name" value="SUGAR TRANSPORTER SWEET"/>
    <property type="match status" value="1"/>
</dbReference>
<evidence type="ECO:0000256" key="2">
    <source>
        <dbReference type="ARBA" id="ARBA00007809"/>
    </source>
</evidence>
<proteinExistence type="inferred from homology"/>
<dbReference type="AlphaFoldDB" id="A0AAD5U5Y8"/>
<keyword evidence="5 9" id="KW-0812">Transmembrane</keyword>
<evidence type="ECO:0000313" key="11">
    <source>
        <dbReference type="Proteomes" id="UP001211065"/>
    </source>
</evidence>
<dbReference type="Pfam" id="PF03083">
    <property type="entry name" value="MtN3_slv"/>
    <property type="match status" value="1"/>
</dbReference>
<evidence type="ECO:0000256" key="5">
    <source>
        <dbReference type="ARBA" id="ARBA00022692"/>
    </source>
</evidence>
<comment type="caution">
    <text evidence="10">The sequence shown here is derived from an EMBL/GenBank/DDBJ whole genome shotgun (WGS) entry which is preliminary data.</text>
</comment>
<evidence type="ECO:0000256" key="9">
    <source>
        <dbReference type="SAM" id="Phobius"/>
    </source>
</evidence>
<keyword evidence="4" id="KW-0762">Sugar transport</keyword>
<gene>
    <name evidence="10" type="ORF">HK099_006652</name>
</gene>
<feature type="transmembrane region" description="Helical" evidence="9">
    <location>
        <begin position="150"/>
        <end position="170"/>
    </location>
</feature>
<evidence type="ECO:0000256" key="1">
    <source>
        <dbReference type="ARBA" id="ARBA00004127"/>
    </source>
</evidence>
<dbReference type="GO" id="GO:0012505">
    <property type="term" value="C:endomembrane system"/>
    <property type="evidence" value="ECO:0007669"/>
    <property type="project" value="UniProtKB-SubCell"/>
</dbReference>
<dbReference type="Proteomes" id="UP001211065">
    <property type="component" value="Unassembled WGS sequence"/>
</dbReference>
<dbReference type="Gene3D" id="1.20.1280.290">
    <property type="match status" value="1"/>
</dbReference>
<evidence type="ECO:0000256" key="7">
    <source>
        <dbReference type="ARBA" id="ARBA00022989"/>
    </source>
</evidence>
<dbReference type="InterPro" id="IPR047664">
    <property type="entry name" value="SWEET"/>
</dbReference>
<feature type="transmembrane region" description="Helical" evidence="9">
    <location>
        <begin position="17"/>
        <end position="39"/>
    </location>
</feature>
<evidence type="ECO:0000256" key="3">
    <source>
        <dbReference type="ARBA" id="ARBA00022448"/>
    </source>
</evidence>
<keyword evidence="3" id="KW-0813">Transport</keyword>
<evidence type="ECO:0000256" key="6">
    <source>
        <dbReference type="ARBA" id="ARBA00022737"/>
    </source>
</evidence>